<reference evidence="1" key="1">
    <citation type="submission" date="2023-03" db="EMBL/GenBank/DDBJ databases">
        <title>Massive genome expansion in bonnet fungi (Mycena s.s.) driven by repeated elements and novel gene families across ecological guilds.</title>
        <authorList>
            <consortium name="Lawrence Berkeley National Laboratory"/>
            <person name="Harder C.B."/>
            <person name="Miyauchi S."/>
            <person name="Viragh M."/>
            <person name="Kuo A."/>
            <person name="Thoen E."/>
            <person name="Andreopoulos B."/>
            <person name="Lu D."/>
            <person name="Skrede I."/>
            <person name="Drula E."/>
            <person name="Henrissat B."/>
            <person name="Morin E."/>
            <person name="Kohler A."/>
            <person name="Barry K."/>
            <person name="LaButti K."/>
            <person name="Morin E."/>
            <person name="Salamov A."/>
            <person name="Lipzen A."/>
            <person name="Mereny Z."/>
            <person name="Hegedus B."/>
            <person name="Baldrian P."/>
            <person name="Stursova M."/>
            <person name="Weitz H."/>
            <person name="Taylor A."/>
            <person name="Grigoriev I.V."/>
            <person name="Nagy L.G."/>
            <person name="Martin F."/>
            <person name="Kauserud H."/>
        </authorList>
    </citation>
    <scope>NUCLEOTIDE SEQUENCE</scope>
    <source>
        <strain evidence="1">CBHHK188m</strain>
    </source>
</reference>
<keyword evidence="2" id="KW-1185">Reference proteome</keyword>
<proteinExistence type="predicted"/>
<name>A0AAD7IYB5_9AGAR</name>
<comment type="caution">
    <text evidence="1">The sequence shown here is derived from an EMBL/GenBank/DDBJ whole genome shotgun (WGS) entry which is preliminary data.</text>
</comment>
<dbReference type="AlphaFoldDB" id="A0AAD7IYB5"/>
<evidence type="ECO:0000313" key="1">
    <source>
        <dbReference type="EMBL" id="KAJ7751894.1"/>
    </source>
</evidence>
<dbReference type="EMBL" id="JARJLG010000076">
    <property type="protein sequence ID" value="KAJ7751894.1"/>
    <property type="molecule type" value="Genomic_DNA"/>
</dbReference>
<feature type="non-terminal residue" evidence="1">
    <location>
        <position position="1"/>
    </location>
</feature>
<dbReference type="Proteomes" id="UP001215280">
    <property type="component" value="Unassembled WGS sequence"/>
</dbReference>
<accession>A0AAD7IYB5</accession>
<protein>
    <submittedName>
        <fullName evidence="1">Uncharacterized protein</fullName>
    </submittedName>
</protein>
<sequence>RFFKPYPAETDYPTIEGVLHLSNKYQVDSLRKRSLVHLGSVRLFEEENPSKIVPRKTSWTAAIQYLPSIIILCREVSALWILPTVFRYYAQLYDHRTILGGHMSFDGRRIFLSQEDQLAVLTGARVLHTRKMSEFLDFIWYPQEIEGCKYPVKCLIARNELRRTVERTKGDNFPDDVAINLDQLKACRGCKAALQKSHRLAVETRQQSMPEVFGLPDWKTLDAMEASALE</sequence>
<organism evidence="1 2">
    <name type="scientific">Mycena maculata</name>
    <dbReference type="NCBI Taxonomy" id="230809"/>
    <lineage>
        <taxon>Eukaryota</taxon>
        <taxon>Fungi</taxon>
        <taxon>Dikarya</taxon>
        <taxon>Basidiomycota</taxon>
        <taxon>Agaricomycotina</taxon>
        <taxon>Agaricomycetes</taxon>
        <taxon>Agaricomycetidae</taxon>
        <taxon>Agaricales</taxon>
        <taxon>Marasmiineae</taxon>
        <taxon>Mycenaceae</taxon>
        <taxon>Mycena</taxon>
    </lineage>
</organism>
<gene>
    <name evidence="1" type="ORF">DFH07DRAFT_745220</name>
</gene>
<evidence type="ECO:0000313" key="2">
    <source>
        <dbReference type="Proteomes" id="UP001215280"/>
    </source>
</evidence>